<dbReference type="SMART" id="SM00758">
    <property type="entry name" value="PA14"/>
    <property type="match status" value="1"/>
</dbReference>
<dbReference type="InterPro" id="IPR036156">
    <property type="entry name" value="Beta-gal/glucu_dom_sf"/>
</dbReference>
<dbReference type="PANTHER" id="PTHR42732:SF2">
    <property type="entry name" value="BETA-MANNOSIDASE"/>
    <property type="match status" value="1"/>
</dbReference>
<organism evidence="9 10">
    <name type="scientific">Acidipropionibacterium virtanenii</name>
    <dbReference type="NCBI Taxonomy" id="2057246"/>
    <lineage>
        <taxon>Bacteria</taxon>
        <taxon>Bacillati</taxon>
        <taxon>Actinomycetota</taxon>
        <taxon>Actinomycetes</taxon>
        <taxon>Propionibacteriales</taxon>
        <taxon>Propionibacteriaceae</taxon>
        <taxon>Acidipropionibacterium</taxon>
    </lineage>
</organism>
<keyword evidence="4" id="KW-1015">Disulfide bond</keyword>
<evidence type="ECO:0000256" key="7">
    <source>
        <dbReference type="SAM" id="SignalP"/>
    </source>
</evidence>
<dbReference type="SUPFAM" id="SSF51445">
    <property type="entry name" value="(Trans)glycosidases"/>
    <property type="match status" value="1"/>
</dbReference>
<dbReference type="Pfam" id="PF13385">
    <property type="entry name" value="Laminin_G_3"/>
    <property type="match status" value="1"/>
</dbReference>
<dbReference type="Pfam" id="PF00703">
    <property type="entry name" value="Glyco_hydro_2"/>
    <property type="match status" value="1"/>
</dbReference>
<proteinExistence type="inferred from homology"/>
<feature type="domain" description="PA14" evidence="8">
    <location>
        <begin position="67"/>
        <end position="208"/>
    </location>
</feature>
<dbReference type="Gene3D" id="3.20.20.80">
    <property type="entry name" value="Glycosidases"/>
    <property type="match status" value="1"/>
</dbReference>
<dbReference type="EMBL" id="CP025198">
    <property type="protein sequence ID" value="AXE40145.1"/>
    <property type="molecule type" value="Genomic_DNA"/>
</dbReference>
<dbReference type="Gene3D" id="2.60.120.260">
    <property type="entry name" value="Galactose-binding domain-like"/>
    <property type="match status" value="1"/>
</dbReference>
<dbReference type="Pfam" id="PF22666">
    <property type="entry name" value="Glyco_hydro_2_N2"/>
    <property type="match status" value="1"/>
</dbReference>
<reference evidence="9 10" key="1">
    <citation type="submission" date="2017-12" db="EMBL/GenBank/DDBJ databases">
        <title>The whole genome sequence of the Acidipropionibacterium virtanenii sp. nov. type strain JS278.</title>
        <authorList>
            <person name="Laine P."/>
            <person name="Deptula P."/>
            <person name="Varmanen P."/>
            <person name="Auvinen P."/>
        </authorList>
    </citation>
    <scope>NUCLEOTIDE SEQUENCE [LARGE SCALE GENOMIC DNA]</scope>
    <source>
        <strain evidence="9 10">JS278</strain>
    </source>
</reference>
<dbReference type="InterPro" id="IPR006558">
    <property type="entry name" value="LamG-like"/>
</dbReference>
<evidence type="ECO:0000313" key="10">
    <source>
        <dbReference type="Proteomes" id="UP000251995"/>
    </source>
</evidence>
<feature type="chain" id="PRO_5038574196" evidence="7">
    <location>
        <begin position="26"/>
        <end position="1100"/>
    </location>
</feature>
<dbReference type="InterPro" id="IPR037524">
    <property type="entry name" value="PA14/GLEYA"/>
</dbReference>
<dbReference type="SUPFAM" id="SSF49899">
    <property type="entry name" value="Concanavalin A-like lectins/glucanases"/>
    <property type="match status" value="1"/>
</dbReference>
<evidence type="ECO:0000313" key="9">
    <source>
        <dbReference type="EMBL" id="AXE40145.1"/>
    </source>
</evidence>
<dbReference type="Pfam" id="PF07691">
    <property type="entry name" value="PA14"/>
    <property type="match status" value="1"/>
</dbReference>
<keyword evidence="5 9" id="KW-0326">Glycosidase</keyword>
<dbReference type="Gene3D" id="2.60.120.200">
    <property type="match status" value="1"/>
</dbReference>
<dbReference type="SUPFAM" id="SSF49303">
    <property type="entry name" value="beta-Galactosidase/glucuronidase domain"/>
    <property type="match status" value="1"/>
</dbReference>
<dbReference type="InterPro" id="IPR051913">
    <property type="entry name" value="GH2_Domain-Containing"/>
</dbReference>
<dbReference type="InterPro" id="IPR006102">
    <property type="entry name" value="Ig-like_GH2"/>
</dbReference>
<dbReference type="InterPro" id="IPR017853">
    <property type="entry name" value="GH"/>
</dbReference>
<dbReference type="SUPFAM" id="SSF56988">
    <property type="entry name" value="Anthrax protective antigen"/>
    <property type="match status" value="1"/>
</dbReference>
<keyword evidence="10" id="KW-1185">Reference proteome</keyword>
<dbReference type="Gene3D" id="3.90.182.10">
    <property type="entry name" value="Toxin - Anthrax Protective Antigen,domain 1"/>
    <property type="match status" value="1"/>
</dbReference>
<dbReference type="InterPro" id="IPR008979">
    <property type="entry name" value="Galactose-bd-like_sf"/>
</dbReference>
<dbReference type="EC" id="3.2.1.23" evidence="9"/>
<comment type="similarity">
    <text evidence="1">Belongs to the glycosyl hydrolase 2 family.</text>
</comment>
<evidence type="ECO:0000256" key="2">
    <source>
        <dbReference type="ARBA" id="ARBA00022729"/>
    </source>
</evidence>
<dbReference type="PANTHER" id="PTHR42732">
    <property type="entry name" value="BETA-GALACTOSIDASE"/>
    <property type="match status" value="1"/>
</dbReference>
<feature type="region of interest" description="Disordered" evidence="6">
    <location>
        <begin position="30"/>
        <end position="64"/>
    </location>
</feature>
<dbReference type="SMART" id="SM00560">
    <property type="entry name" value="LamGL"/>
    <property type="match status" value="1"/>
</dbReference>
<evidence type="ECO:0000256" key="5">
    <source>
        <dbReference type="ARBA" id="ARBA00023295"/>
    </source>
</evidence>
<name>A0A344UXZ7_9ACTN</name>
<dbReference type="InterPro" id="IPR013783">
    <property type="entry name" value="Ig-like_fold"/>
</dbReference>
<feature type="signal peptide" evidence="7">
    <location>
        <begin position="1"/>
        <end position="25"/>
    </location>
</feature>
<dbReference type="KEGG" id="acij:JS278_03011"/>
<dbReference type="InterPro" id="IPR054593">
    <property type="entry name" value="Beta-mannosidase-like_N2"/>
</dbReference>
<evidence type="ECO:0000259" key="8">
    <source>
        <dbReference type="PROSITE" id="PS51820"/>
    </source>
</evidence>
<dbReference type="AlphaFoldDB" id="A0A344UXZ7"/>
<dbReference type="PROSITE" id="PS51820">
    <property type="entry name" value="PA14"/>
    <property type="match status" value="1"/>
</dbReference>
<gene>
    <name evidence="9" type="primary">lacZ_3</name>
    <name evidence="9" type="ORF">JS278_03011</name>
</gene>
<accession>A0A344UXZ7</accession>
<dbReference type="InterPro" id="IPR011658">
    <property type="entry name" value="PA14_dom"/>
</dbReference>
<feature type="compositionally biased region" description="Low complexity" evidence="6">
    <location>
        <begin position="33"/>
        <end position="64"/>
    </location>
</feature>
<dbReference type="SUPFAM" id="SSF49785">
    <property type="entry name" value="Galactose-binding domain-like"/>
    <property type="match status" value="1"/>
</dbReference>
<dbReference type="InterPro" id="IPR013320">
    <property type="entry name" value="ConA-like_dom_sf"/>
</dbReference>
<evidence type="ECO:0000256" key="4">
    <source>
        <dbReference type="ARBA" id="ARBA00023157"/>
    </source>
</evidence>
<dbReference type="Proteomes" id="UP000251995">
    <property type="component" value="Chromosome"/>
</dbReference>
<dbReference type="Gene3D" id="2.60.40.10">
    <property type="entry name" value="Immunoglobulins"/>
    <property type="match status" value="1"/>
</dbReference>
<dbReference type="GO" id="GO:0005975">
    <property type="term" value="P:carbohydrate metabolic process"/>
    <property type="evidence" value="ECO:0007669"/>
    <property type="project" value="InterPro"/>
</dbReference>
<keyword evidence="3 9" id="KW-0378">Hydrolase</keyword>
<sequence length="1100" mass="116991">MRRHRLPAAALVSLAMIATSFGAVAPAANADEASTPGSTRSATATPTASTTPTVSTTPTTASPSAVSAHAGLQADYYLLNSDFTFGTHKATVVEQNLNVANMVPNYQRYAGVKEKAGVRWTGSLQAPTTGAYTFTATGDNGFRMWIDGVQVFDWWVDQWDKPQTSKSIQLSSGAHEFKFEQFQNDGGANIKLEWAGPGIARQVVPGSAFRLPSSYDGEWADIAVAESGRTLSAEFDSALSGSVDPSQLTVLADGTALPVSSAGISGKRLTVSVQAPIQKGVQVRLAYNGKGTLTSGGTAVKAFDLPATNGSTYRMSTPWASKVDKNNPLPEYPRPQLVRTQWRNLNGQWGLATLAKGAAAPVNGSGAAYKEKVTVPYALESTLSGIGRHEDHFAYRRTFTVPASWRIGTHQRLKLNFGAVDYDATVYVNGTQVAHHTGGYEAFTADATDALRRGTNELVVKVTDTTGDQPRGKQTPNPSGIFYTSASGIWQTVWMEPTPTASITNVSYRTDLAKSQLQVLTTGDRLAGQKVTVTVRDGHRVVGRATAKGGDWANVTIRRPHLWSPDDPHLYNVTVASGADVVSSYAGMRTVSIGKVDGVNKILLNGRPTFLLSTLDQGYWPDGVYTAPTDEALKWDIRQTKEFGFNTIRKHIKVEPARWYYEADRQGMLVWQDMPANNGGNATSATRDQFKKELSEIVAQHSWSTSIIGYVPMNEGWGEWSKEGTAELAATVKKLDPSRLVNAHSGVNCCNSHGDSGAGDVIDWHQYTGPAFPSPDATRAAINGEHGGFSLSVPGHVWPGGSVNPYGEVADSAALTAAYVKNTAALVRAAGNNLSGSVYTQTTDVEGEVNGLWTYDRQVQKMDKAKVRAANQQVIRAGSGAPGSHKPVGGKEGVARWSMDEGSGTVAKDSTKFGNTLYLGDGVTWGTGADGSGHSLVLAGKQSAQTTVKQLDTTASYTVSSWVKLTSLPSKGGYATFLSADGADQKSSFFLQYGNQADINGFAMSFAGGPRAVAPVTAETGRWYHLVGVRDAATQQLKLYLDGKLVSTVAAHGASPSTGVVALGRGQWEGSSVDYLTGALDGARIWDRALTDAEVAALAK</sequence>
<keyword evidence="2 7" id="KW-0732">Signal</keyword>
<evidence type="ECO:0000256" key="6">
    <source>
        <dbReference type="SAM" id="MobiDB-lite"/>
    </source>
</evidence>
<evidence type="ECO:0000256" key="3">
    <source>
        <dbReference type="ARBA" id="ARBA00022801"/>
    </source>
</evidence>
<evidence type="ECO:0000256" key="1">
    <source>
        <dbReference type="ARBA" id="ARBA00007401"/>
    </source>
</evidence>
<protein>
    <submittedName>
        <fullName evidence="9">Beta-galactosidase</fullName>
        <ecNumber evidence="9">3.2.1.23</ecNumber>
    </submittedName>
</protein>
<dbReference type="GO" id="GO:0004565">
    <property type="term" value="F:beta-galactosidase activity"/>
    <property type="evidence" value="ECO:0007669"/>
    <property type="project" value="UniProtKB-EC"/>
</dbReference>